<dbReference type="InterPro" id="IPR000551">
    <property type="entry name" value="MerR-type_HTH_dom"/>
</dbReference>
<dbReference type="InterPro" id="IPR047057">
    <property type="entry name" value="MerR_fam"/>
</dbReference>
<feature type="region of interest" description="Disordered" evidence="2">
    <location>
        <begin position="1"/>
        <end position="35"/>
    </location>
</feature>
<evidence type="ECO:0000256" key="2">
    <source>
        <dbReference type="SAM" id="MobiDB-lite"/>
    </source>
</evidence>
<evidence type="ECO:0000256" key="1">
    <source>
        <dbReference type="ARBA" id="ARBA00023125"/>
    </source>
</evidence>
<organism evidence="4 5">
    <name type="scientific">Novosphingobium silvae</name>
    <dbReference type="NCBI Taxonomy" id="2692619"/>
    <lineage>
        <taxon>Bacteria</taxon>
        <taxon>Pseudomonadati</taxon>
        <taxon>Pseudomonadota</taxon>
        <taxon>Alphaproteobacteria</taxon>
        <taxon>Sphingomonadales</taxon>
        <taxon>Sphingomonadaceae</taxon>
        <taxon>Novosphingobium</taxon>
    </lineage>
</organism>
<accession>A0A7X4GGU9</accession>
<dbReference type="PANTHER" id="PTHR30204">
    <property type="entry name" value="REDOX-CYCLING DRUG-SENSING TRANSCRIPTIONAL ACTIVATOR SOXR"/>
    <property type="match status" value="1"/>
</dbReference>
<dbReference type="SMART" id="SM00422">
    <property type="entry name" value="HTH_MERR"/>
    <property type="match status" value="1"/>
</dbReference>
<dbReference type="PROSITE" id="PS50937">
    <property type="entry name" value="HTH_MERR_2"/>
    <property type="match status" value="1"/>
</dbReference>
<dbReference type="RefSeq" id="WP_160985647.1">
    <property type="nucleotide sequence ID" value="NZ_WVTD01000005.1"/>
</dbReference>
<sequence length="151" mass="16221">MNDSESQRDSAVTSAQATAEAPAPGNPLFNDGKDPQALRTIGEVAGALGIRPHVLRYWEEQFPALAPIKRSGSRRYYRPEDVALIVEINRLVQHEGYTLRGAAKALESKLLQTAASNGQVPAATSRKLDPEAIHTKLAAIRERLAAALAAA</sequence>
<feature type="domain" description="HTH merR-type" evidence="3">
    <location>
        <begin position="40"/>
        <end position="108"/>
    </location>
</feature>
<reference evidence="4 5" key="1">
    <citation type="submission" date="2019-12" db="EMBL/GenBank/DDBJ databases">
        <authorList>
            <person name="Feng G."/>
            <person name="Zhu H."/>
        </authorList>
    </citation>
    <scope>NUCLEOTIDE SEQUENCE [LARGE SCALE GENOMIC DNA]</scope>
    <source>
        <strain evidence="4 5">FGD1</strain>
    </source>
</reference>
<dbReference type="Proteomes" id="UP000465810">
    <property type="component" value="Unassembled WGS sequence"/>
</dbReference>
<dbReference type="GO" id="GO:0003677">
    <property type="term" value="F:DNA binding"/>
    <property type="evidence" value="ECO:0007669"/>
    <property type="project" value="UniProtKB-KW"/>
</dbReference>
<dbReference type="Gene3D" id="1.10.1660.10">
    <property type="match status" value="1"/>
</dbReference>
<name>A0A7X4GGU9_9SPHN</name>
<keyword evidence="1" id="KW-0238">DNA-binding</keyword>
<dbReference type="Pfam" id="PF13411">
    <property type="entry name" value="MerR_1"/>
    <property type="match status" value="1"/>
</dbReference>
<comment type="caution">
    <text evidence="4">The sequence shown here is derived from an EMBL/GenBank/DDBJ whole genome shotgun (WGS) entry which is preliminary data.</text>
</comment>
<evidence type="ECO:0000313" key="4">
    <source>
        <dbReference type="EMBL" id="MYL98014.1"/>
    </source>
</evidence>
<dbReference type="EMBL" id="WVTD01000005">
    <property type="protein sequence ID" value="MYL98014.1"/>
    <property type="molecule type" value="Genomic_DNA"/>
</dbReference>
<dbReference type="InterPro" id="IPR009061">
    <property type="entry name" value="DNA-bd_dom_put_sf"/>
</dbReference>
<keyword evidence="5" id="KW-1185">Reference proteome</keyword>
<evidence type="ECO:0000259" key="3">
    <source>
        <dbReference type="PROSITE" id="PS50937"/>
    </source>
</evidence>
<dbReference type="AlphaFoldDB" id="A0A7X4GGU9"/>
<dbReference type="CDD" id="cd04765">
    <property type="entry name" value="HTH_MlrA-like_sg2"/>
    <property type="match status" value="1"/>
</dbReference>
<proteinExistence type="predicted"/>
<protein>
    <submittedName>
        <fullName evidence="4">MerR family transcriptional regulator</fullName>
    </submittedName>
</protein>
<dbReference type="GO" id="GO:0003700">
    <property type="term" value="F:DNA-binding transcription factor activity"/>
    <property type="evidence" value="ECO:0007669"/>
    <property type="project" value="InterPro"/>
</dbReference>
<evidence type="ECO:0000313" key="5">
    <source>
        <dbReference type="Proteomes" id="UP000465810"/>
    </source>
</evidence>
<dbReference type="SUPFAM" id="SSF46955">
    <property type="entry name" value="Putative DNA-binding domain"/>
    <property type="match status" value="1"/>
</dbReference>
<gene>
    <name evidence="4" type="ORF">GR702_09540</name>
</gene>
<dbReference type="PANTHER" id="PTHR30204:SF15">
    <property type="entry name" value="BLL5018 PROTEIN"/>
    <property type="match status" value="1"/>
</dbReference>